<keyword evidence="6" id="KW-0963">Cytoplasm</keyword>
<evidence type="ECO:0000256" key="8">
    <source>
        <dbReference type="ARBA" id="ARBA00023069"/>
    </source>
</evidence>
<evidence type="ECO:0000256" key="2">
    <source>
        <dbReference type="ARBA" id="ARBA00004120"/>
    </source>
</evidence>
<dbReference type="GeneID" id="113129064"/>
<dbReference type="Pfam" id="PF14933">
    <property type="entry name" value="CEP19"/>
    <property type="match status" value="1"/>
</dbReference>
<dbReference type="InParanoid" id="A0A3Q3SFX0"/>
<name>A0A3Q3SFX0_9TELE</name>
<evidence type="ECO:0000256" key="10">
    <source>
        <dbReference type="ARBA" id="ARBA00023273"/>
    </source>
</evidence>
<protein>
    <recommendedName>
        <fullName evidence="5">Centrosomal protein of 19 kDa</fullName>
    </recommendedName>
</protein>
<dbReference type="RefSeq" id="XP_026160565.1">
    <property type="nucleotide sequence ID" value="XM_026304780.1"/>
</dbReference>
<reference evidence="11" key="1">
    <citation type="submission" date="2025-08" db="UniProtKB">
        <authorList>
            <consortium name="Ensembl"/>
        </authorList>
    </citation>
    <scope>IDENTIFICATION</scope>
</reference>
<reference evidence="11" key="2">
    <citation type="submission" date="2025-09" db="UniProtKB">
        <authorList>
            <consortium name="Ensembl"/>
        </authorList>
    </citation>
    <scope>IDENTIFICATION</scope>
</reference>
<keyword evidence="7" id="KW-0970">Cilium biogenesis/degradation</keyword>
<comment type="subcellular location">
    <subcellularLocation>
        <location evidence="2">Cytoplasm</location>
        <location evidence="2">Cytoskeleton</location>
        <location evidence="2">Cilium basal body</location>
    </subcellularLocation>
    <subcellularLocation>
        <location evidence="1">Cytoplasm</location>
        <location evidence="1">Cytoskeleton</location>
        <location evidence="1">Microtubule organizing center</location>
        <location evidence="1">Centrosome</location>
        <location evidence="1">Centriole</location>
    </subcellularLocation>
    <subcellularLocation>
        <location evidence="3">Cytoplasm</location>
        <location evidence="3">Cytoskeleton</location>
        <location evidence="3">Spindle pole</location>
    </subcellularLocation>
</comment>
<proteinExistence type="inferred from homology"/>
<dbReference type="OrthoDB" id="2163581at2759"/>
<dbReference type="InterPro" id="IPR029412">
    <property type="entry name" value="CEP19"/>
</dbReference>
<keyword evidence="9" id="KW-0206">Cytoskeleton</keyword>
<dbReference type="PANTHER" id="PTHR31539:SF1">
    <property type="entry name" value="CENTROSOMAL PROTEIN OF 19 KDA"/>
    <property type="match status" value="1"/>
</dbReference>
<keyword evidence="12" id="KW-1185">Reference proteome</keyword>
<evidence type="ECO:0000256" key="7">
    <source>
        <dbReference type="ARBA" id="ARBA00022794"/>
    </source>
</evidence>
<dbReference type="Ensembl" id="ENSMAMT00000024319.2">
    <property type="protein sequence ID" value="ENSMAMP00000023710.1"/>
    <property type="gene ID" value="ENSMAMG00000015962.2"/>
</dbReference>
<evidence type="ECO:0000256" key="6">
    <source>
        <dbReference type="ARBA" id="ARBA00022490"/>
    </source>
</evidence>
<evidence type="ECO:0000313" key="12">
    <source>
        <dbReference type="Proteomes" id="UP000261640"/>
    </source>
</evidence>
<dbReference type="STRING" id="205130.ENSMAMP00000023710"/>
<dbReference type="GO" id="GO:0036064">
    <property type="term" value="C:ciliary basal body"/>
    <property type="evidence" value="ECO:0007669"/>
    <property type="project" value="TreeGrafter"/>
</dbReference>
<evidence type="ECO:0000313" key="11">
    <source>
        <dbReference type="Ensembl" id="ENSMAMP00000023710.1"/>
    </source>
</evidence>
<dbReference type="GO" id="GO:0000922">
    <property type="term" value="C:spindle pole"/>
    <property type="evidence" value="ECO:0007669"/>
    <property type="project" value="UniProtKB-SubCell"/>
</dbReference>
<evidence type="ECO:0000256" key="1">
    <source>
        <dbReference type="ARBA" id="ARBA00004114"/>
    </source>
</evidence>
<evidence type="ECO:0000256" key="9">
    <source>
        <dbReference type="ARBA" id="ARBA00023212"/>
    </source>
</evidence>
<dbReference type="CTD" id="84984"/>
<dbReference type="GeneTree" id="ENSGT00390000016356"/>
<dbReference type="GO" id="GO:0097712">
    <property type="term" value="P:vesicle targeting, trans-Golgi to periciliary membrane compartment"/>
    <property type="evidence" value="ECO:0007669"/>
    <property type="project" value="TreeGrafter"/>
</dbReference>
<dbReference type="GO" id="GO:0005813">
    <property type="term" value="C:centrosome"/>
    <property type="evidence" value="ECO:0007669"/>
    <property type="project" value="TreeGrafter"/>
</dbReference>
<evidence type="ECO:0000256" key="5">
    <source>
        <dbReference type="ARBA" id="ARBA00022015"/>
    </source>
</evidence>
<dbReference type="AlphaFoldDB" id="A0A3Q3SFX0"/>
<keyword evidence="10" id="KW-0966">Cell projection</keyword>
<dbReference type="GO" id="GO:0034454">
    <property type="term" value="P:microtubule anchoring at centrosome"/>
    <property type="evidence" value="ECO:0007669"/>
    <property type="project" value="TreeGrafter"/>
</dbReference>
<dbReference type="FunCoup" id="A0A3Q3SFX0">
    <property type="interactions" value="91"/>
</dbReference>
<comment type="similarity">
    <text evidence="4">Belongs to the CEP19 family.</text>
</comment>
<sequence>MRFEAKRCGVQFNPPSIILIYEHKQTKTMRKRIMPVRNFSKYSDYSMAAERLKNHPRHRDYLEGVSQNQLEKLHIILRDHMQGFSLEHSLASFRLDPDEDLNKLNDEDLARKKGQMDELFEKNRRHKDDPEFVYDLEVDFAKSTGERCSWDDESDDGF</sequence>
<evidence type="ECO:0000256" key="3">
    <source>
        <dbReference type="ARBA" id="ARBA00004647"/>
    </source>
</evidence>
<keyword evidence="8" id="KW-0969">Cilium</keyword>
<evidence type="ECO:0000256" key="4">
    <source>
        <dbReference type="ARBA" id="ARBA00009371"/>
    </source>
</evidence>
<organism evidence="11 12">
    <name type="scientific">Mastacembelus armatus</name>
    <name type="common">zig-zag eel</name>
    <dbReference type="NCBI Taxonomy" id="205130"/>
    <lineage>
        <taxon>Eukaryota</taxon>
        <taxon>Metazoa</taxon>
        <taxon>Chordata</taxon>
        <taxon>Craniata</taxon>
        <taxon>Vertebrata</taxon>
        <taxon>Euteleostomi</taxon>
        <taxon>Actinopterygii</taxon>
        <taxon>Neopterygii</taxon>
        <taxon>Teleostei</taxon>
        <taxon>Neoteleostei</taxon>
        <taxon>Acanthomorphata</taxon>
        <taxon>Anabantaria</taxon>
        <taxon>Synbranchiformes</taxon>
        <taxon>Mastacembelidae</taxon>
        <taxon>Mastacembelus</taxon>
    </lineage>
</organism>
<dbReference type="PANTHER" id="PTHR31539">
    <property type="entry name" value="CENTROSOMAL PROTEIN OF 19K CEP19"/>
    <property type="match status" value="1"/>
</dbReference>
<dbReference type="GO" id="GO:0005814">
    <property type="term" value="C:centriole"/>
    <property type="evidence" value="ECO:0007669"/>
    <property type="project" value="UniProtKB-SubCell"/>
</dbReference>
<dbReference type="Proteomes" id="UP000261640">
    <property type="component" value="Unplaced"/>
</dbReference>
<accession>A0A3Q3SFX0</accession>